<feature type="region of interest" description="Disordered" evidence="1">
    <location>
        <begin position="205"/>
        <end position="228"/>
    </location>
</feature>
<dbReference type="SMART" id="SM00482">
    <property type="entry name" value="POLAc"/>
    <property type="match status" value="1"/>
</dbReference>
<accession>A0A0G4GWY4</accession>
<dbReference type="Gene3D" id="1.20.1060.10">
    <property type="entry name" value="Taq DNA Polymerase, Chain T, domain 4"/>
    <property type="match status" value="1"/>
</dbReference>
<dbReference type="EMBL" id="CDMY01000850">
    <property type="protein sequence ID" value="CEM35360.1"/>
    <property type="molecule type" value="Genomic_DNA"/>
</dbReference>
<dbReference type="Proteomes" id="UP000041254">
    <property type="component" value="Unassembled WGS sequence"/>
</dbReference>
<feature type="compositionally biased region" description="Low complexity" evidence="1">
    <location>
        <begin position="150"/>
        <end position="168"/>
    </location>
</feature>
<dbReference type="InParanoid" id="A0A0G4GWY4"/>
<dbReference type="Pfam" id="PF00476">
    <property type="entry name" value="DNA_pol_A"/>
    <property type="match status" value="1"/>
</dbReference>
<feature type="compositionally biased region" description="Gly residues" evidence="1">
    <location>
        <begin position="1173"/>
        <end position="1186"/>
    </location>
</feature>
<organism evidence="3 4">
    <name type="scientific">Vitrella brassicaformis (strain CCMP3155)</name>
    <dbReference type="NCBI Taxonomy" id="1169540"/>
    <lineage>
        <taxon>Eukaryota</taxon>
        <taxon>Sar</taxon>
        <taxon>Alveolata</taxon>
        <taxon>Colpodellida</taxon>
        <taxon>Vitrellaceae</taxon>
        <taxon>Vitrella</taxon>
    </lineage>
</organism>
<feature type="compositionally biased region" description="Low complexity" evidence="1">
    <location>
        <begin position="59"/>
        <end position="74"/>
    </location>
</feature>
<evidence type="ECO:0000313" key="4">
    <source>
        <dbReference type="Proteomes" id="UP000041254"/>
    </source>
</evidence>
<protein>
    <recommendedName>
        <fullName evidence="2">DNA-directed DNA polymerase family A palm domain-containing protein</fullName>
    </recommendedName>
</protein>
<feature type="region of interest" description="Disordered" evidence="1">
    <location>
        <begin position="497"/>
        <end position="543"/>
    </location>
</feature>
<dbReference type="Gene3D" id="1.10.150.20">
    <property type="entry name" value="5' to 3' exonuclease, C-terminal subdomain"/>
    <property type="match status" value="1"/>
</dbReference>
<evidence type="ECO:0000259" key="2">
    <source>
        <dbReference type="SMART" id="SM00482"/>
    </source>
</evidence>
<feature type="compositionally biased region" description="Pro residues" evidence="1">
    <location>
        <begin position="108"/>
        <end position="139"/>
    </location>
</feature>
<name>A0A0G4GWY4_VITBC</name>
<reference evidence="3 4" key="1">
    <citation type="submission" date="2014-11" db="EMBL/GenBank/DDBJ databases">
        <authorList>
            <person name="Zhu J."/>
            <person name="Qi W."/>
            <person name="Song R."/>
        </authorList>
    </citation>
    <scope>NUCLEOTIDE SEQUENCE [LARGE SCALE GENOMIC DNA]</scope>
</reference>
<dbReference type="AlphaFoldDB" id="A0A0G4GWY4"/>
<dbReference type="InterPro" id="IPR001098">
    <property type="entry name" value="DNA-dir_DNA_pol_A_palm_dom"/>
</dbReference>
<dbReference type="Gene3D" id="3.30.70.370">
    <property type="match status" value="1"/>
</dbReference>
<dbReference type="PRINTS" id="PR00868">
    <property type="entry name" value="DNAPOLI"/>
</dbReference>
<feature type="region of interest" description="Disordered" evidence="1">
    <location>
        <begin position="1061"/>
        <end position="1206"/>
    </location>
</feature>
<feature type="compositionally biased region" description="Acidic residues" evidence="1">
    <location>
        <begin position="1160"/>
        <end position="1170"/>
    </location>
</feature>
<sequence length="1206" mass="130918">MELNEFEAAGGGGGGYVTTRWMFKGLQPPDPMEFWESERTNRILRWDAILGQSNFAAYQRNQQQQLQQQQARVRPPAPFQPSSHAQPARPAAVAPFAAPAQRALRGPSPSPPPVGNRPLPPRPPPRNPNARPPPRPPISRPLANAPHQRPPFAAAGGQQRPAPKAAAAAAAKVPAAKAPAAKAPGGQLIQRTLFGGTAAVVPKAKAKGGAKRAGGGGGGGDGGSRAKRGRVRDQFEWTVAFEKLVDVVSALADWCCVSSPDALKEMQRAVFGETDGEPPSVAIATMSVVMLYEDGTTSVRPNLEIRKDSKTIADGFPLPVAVLLSVTGDGTTLRSSLPLSPLNSPVDRDGQGRFFILMPCMAQAAECMGRWSSNGRQWQNLTRRLTDDVWGLLSDFFGGRLAPRSSDDGSMSTLVVCGLQEAYRSLYQKLPTFGSGLDFGSINKLDPTIMAFMLDPDDGKTWQGIDTLRQTFLNTQDCEQSLQTQLSNAEDLAVHLGGSRSSPIDTAGAGRGRGRGRGQGGAPVLPFSLNQQQQGRGRGGGRGLSALMQQAAAQPHLDMKEWAYAAMDAVLSECLSVAIRAEWTRMFQRDIERRFCTQDDQQMFLDAFIQQETPTAVLLAELDVTGICCESEFFTSLHDSVESAIDDIREKARQAAGKTFNLASPQQVAEVLYDDMKVSYPDNLSVERKKKTDQRSTDQEALSRILRESRDPNVRAVVQMILHHRSLSGFMSKEIKSIPQYTLDLDEGAEMGSGRRWHESSKPRCFSKWNQMQTGTGRLSCATLNMQNIPKPQVLEGIGEVRARDGFKTAQPDTHVLVSVDYAQIEMRIFAHFCGDGGLQQILNQSDSGWRGPNDVDIYTEMAARHYRRASSAVSKEQRNKFKRAYLSLIYGTGNEALAKQIDATVAEAQTLKQQFLRQFPEAKTFMDRTQHNAQIRGFVTTITGRRRRVGGGAGGRDVHTKAVNAVIQGSAADLLKIAMLAVRENLAKRTWKNHPHPSLLLTIHDELVFECGNDDVKQLCRLLRESMCETPADQLDLAVPLMLTAKKGISWGSMEAFDPLTLPAPDNDNNDADSASQATIPLDQDNDQQPHNNIHPSPAPQPPPAANPAPQHDSDSPDMDVDPSPQEREHGDMQIDQEGGTDQQAEMPGAPEEAHPAMEGEEAFGEELGGDAAAGGSGGGIGADGGADDMDADVDPFLRGQDWVL</sequence>
<dbReference type="GO" id="GO:0003887">
    <property type="term" value="F:DNA-directed DNA polymerase activity"/>
    <property type="evidence" value="ECO:0007669"/>
    <property type="project" value="InterPro"/>
</dbReference>
<dbReference type="GO" id="GO:0006261">
    <property type="term" value="P:DNA-templated DNA replication"/>
    <property type="evidence" value="ECO:0007669"/>
    <property type="project" value="InterPro"/>
</dbReference>
<dbReference type="InterPro" id="IPR043502">
    <property type="entry name" value="DNA/RNA_pol_sf"/>
</dbReference>
<dbReference type="VEuPathDB" id="CryptoDB:Vbra_18935"/>
<dbReference type="PANTHER" id="PTHR10133:SF62">
    <property type="entry name" value="DNA POLYMERASE THETA"/>
    <property type="match status" value="1"/>
</dbReference>
<feature type="compositionally biased region" description="Pro residues" evidence="1">
    <location>
        <begin position="1098"/>
        <end position="1108"/>
    </location>
</feature>
<dbReference type="GO" id="GO:0006302">
    <property type="term" value="P:double-strand break repair"/>
    <property type="evidence" value="ECO:0007669"/>
    <property type="project" value="TreeGrafter"/>
</dbReference>
<feature type="region of interest" description="Disordered" evidence="1">
    <location>
        <begin position="59"/>
        <end position="168"/>
    </location>
</feature>
<evidence type="ECO:0000256" key="1">
    <source>
        <dbReference type="SAM" id="MobiDB-lite"/>
    </source>
</evidence>
<dbReference type="PANTHER" id="PTHR10133">
    <property type="entry name" value="DNA POLYMERASE I"/>
    <property type="match status" value="1"/>
</dbReference>
<gene>
    <name evidence="3" type="ORF">Vbra_18935</name>
</gene>
<feature type="compositionally biased region" description="Gly residues" evidence="1">
    <location>
        <begin position="211"/>
        <end position="223"/>
    </location>
</feature>
<dbReference type="STRING" id="1169540.A0A0G4GWY4"/>
<dbReference type="GO" id="GO:0003677">
    <property type="term" value="F:DNA binding"/>
    <property type="evidence" value="ECO:0007669"/>
    <property type="project" value="InterPro"/>
</dbReference>
<feature type="compositionally biased region" description="Low complexity" evidence="1">
    <location>
        <begin position="85"/>
        <end position="107"/>
    </location>
</feature>
<dbReference type="OrthoDB" id="275278at2759"/>
<keyword evidence="4" id="KW-1185">Reference proteome</keyword>
<feature type="domain" description="DNA-directed DNA polymerase family A palm" evidence="2">
    <location>
        <begin position="800"/>
        <end position="1016"/>
    </location>
</feature>
<evidence type="ECO:0000313" key="3">
    <source>
        <dbReference type="EMBL" id="CEM35360.1"/>
    </source>
</evidence>
<dbReference type="InterPro" id="IPR002298">
    <property type="entry name" value="DNA_polymerase_A"/>
</dbReference>
<dbReference type="SUPFAM" id="SSF56672">
    <property type="entry name" value="DNA/RNA polymerases"/>
    <property type="match status" value="1"/>
</dbReference>
<proteinExistence type="predicted"/>
<feature type="compositionally biased region" description="Low complexity" evidence="1">
    <location>
        <begin position="1064"/>
        <end position="1077"/>
    </location>
</feature>